<gene>
    <name evidence="1" type="ORF">S01H1_65789</name>
</gene>
<organism evidence="1">
    <name type="scientific">marine sediment metagenome</name>
    <dbReference type="NCBI Taxonomy" id="412755"/>
    <lineage>
        <taxon>unclassified sequences</taxon>
        <taxon>metagenomes</taxon>
        <taxon>ecological metagenomes</taxon>
    </lineage>
</organism>
<protein>
    <submittedName>
        <fullName evidence="1">Uncharacterized protein</fullName>
    </submittedName>
</protein>
<dbReference type="EMBL" id="BARS01043456">
    <property type="protein sequence ID" value="GAG39775.1"/>
    <property type="molecule type" value="Genomic_DNA"/>
</dbReference>
<accession>X0X9M9</accession>
<comment type="caution">
    <text evidence="1">The sequence shown here is derived from an EMBL/GenBank/DDBJ whole genome shotgun (WGS) entry which is preliminary data.</text>
</comment>
<dbReference type="AlphaFoldDB" id="X0X9M9"/>
<sequence>MTTDDTGTPADTARQSAEELATLLDLSKAFAQATDLDSLLETALARSIALY</sequence>
<feature type="non-terminal residue" evidence="1">
    <location>
        <position position="51"/>
    </location>
</feature>
<evidence type="ECO:0000313" key="1">
    <source>
        <dbReference type="EMBL" id="GAG39775.1"/>
    </source>
</evidence>
<name>X0X9M9_9ZZZZ</name>
<proteinExistence type="predicted"/>
<reference evidence="1" key="1">
    <citation type="journal article" date="2014" name="Front. Microbiol.">
        <title>High frequency of phylogenetically diverse reductive dehalogenase-homologous genes in deep subseafloor sedimentary metagenomes.</title>
        <authorList>
            <person name="Kawai M."/>
            <person name="Futagami T."/>
            <person name="Toyoda A."/>
            <person name="Takaki Y."/>
            <person name="Nishi S."/>
            <person name="Hori S."/>
            <person name="Arai W."/>
            <person name="Tsubouchi T."/>
            <person name="Morono Y."/>
            <person name="Uchiyama I."/>
            <person name="Ito T."/>
            <person name="Fujiyama A."/>
            <person name="Inagaki F."/>
            <person name="Takami H."/>
        </authorList>
    </citation>
    <scope>NUCLEOTIDE SEQUENCE</scope>
    <source>
        <strain evidence="1">Expedition CK06-06</strain>
    </source>
</reference>